<dbReference type="AlphaFoldDB" id="A0AA39HWY2"/>
<keyword evidence="1" id="KW-0479">Metal-binding</keyword>
<gene>
    <name evidence="5" type="ORF">QR680_006424</name>
</gene>
<evidence type="ECO:0000256" key="3">
    <source>
        <dbReference type="ARBA" id="ARBA00022833"/>
    </source>
</evidence>
<keyword evidence="6" id="KW-1185">Reference proteome</keyword>
<evidence type="ECO:0000313" key="6">
    <source>
        <dbReference type="Proteomes" id="UP001175271"/>
    </source>
</evidence>
<dbReference type="SMART" id="SM00184">
    <property type="entry name" value="RING"/>
    <property type="match status" value="2"/>
</dbReference>
<feature type="domain" description="RING-type" evidence="4">
    <location>
        <begin position="6"/>
        <end position="43"/>
    </location>
</feature>
<evidence type="ECO:0000313" key="5">
    <source>
        <dbReference type="EMBL" id="KAK0412814.1"/>
    </source>
</evidence>
<protein>
    <recommendedName>
        <fullName evidence="4">RING-type domain-containing protein</fullName>
    </recommendedName>
</protein>
<reference evidence="5" key="1">
    <citation type="submission" date="2023-06" db="EMBL/GenBank/DDBJ databases">
        <title>Genomic analysis of the entomopathogenic nematode Steinernema hermaphroditum.</title>
        <authorList>
            <person name="Schwarz E.M."/>
            <person name="Heppert J.K."/>
            <person name="Baniya A."/>
            <person name="Schwartz H.T."/>
            <person name="Tan C.-H."/>
            <person name="Antoshechkin I."/>
            <person name="Sternberg P.W."/>
            <person name="Goodrich-Blair H."/>
            <person name="Dillman A.R."/>
        </authorList>
    </citation>
    <scope>NUCLEOTIDE SEQUENCE</scope>
    <source>
        <strain evidence="5">PS9179</strain>
        <tissue evidence="5">Whole animal</tissue>
    </source>
</reference>
<keyword evidence="3" id="KW-0862">Zinc</keyword>
<dbReference type="InterPro" id="IPR017907">
    <property type="entry name" value="Znf_RING_CS"/>
</dbReference>
<evidence type="ECO:0000259" key="4">
    <source>
        <dbReference type="SMART" id="SM00184"/>
    </source>
</evidence>
<dbReference type="GO" id="GO:0008270">
    <property type="term" value="F:zinc ion binding"/>
    <property type="evidence" value="ECO:0007669"/>
    <property type="project" value="UniProtKB-KW"/>
</dbReference>
<dbReference type="InterPro" id="IPR001841">
    <property type="entry name" value="Znf_RING"/>
</dbReference>
<dbReference type="InterPro" id="IPR013083">
    <property type="entry name" value="Znf_RING/FYVE/PHD"/>
</dbReference>
<accession>A0AA39HWY2</accession>
<organism evidence="5 6">
    <name type="scientific">Steinernema hermaphroditum</name>
    <dbReference type="NCBI Taxonomy" id="289476"/>
    <lineage>
        <taxon>Eukaryota</taxon>
        <taxon>Metazoa</taxon>
        <taxon>Ecdysozoa</taxon>
        <taxon>Nematoda</taxon>
        <taxon>Chromadorea</taxon>
        <taxon>Rhabditida</taxon>
        <taxon>Tylenchina</taxon>
        <taxon>Panagrolaimomorpha</taxon>
        <taxon>Strongyloidoidea</taxon>
        <taxon>Steinernematidae</taxon>
        <taxon>Steinernema</taxon>
    </lineage>
</organism>
<dbReference type="Gene3D" id="3.30.40.10">
    <property type="entry name" value="Zinc/RING finger domain, C3HC4 (zinc finger)"/>
    <property type="match status" value="1"/>
</dbReference>
<evidence type="ECO:0000256" key="2">
    <source>
        <dbReference type="ARBA" id="ARBA00022771"/>
    </source>
</evidence>
<dbReference type="PROSITE" id="PS00518">
    <property type="entry name" value="ZF_RING_1"/>
    <property type="match status" value="1"/>
</dbReference>
<feature type="domain" description="RING-type" evidence="4">
    <location>
        <begin position="91"/>
        <end position="139"/>
    </location>
</feature>
<name>A0AA39HWY2_9BILA</name>
<dbReference type="SUPFAM" id="SSF57850">
    <property type="entry name" value="RING/U-box"/>
    <property type="match status" value="2"/>
</dbReference>
<dbReference type="Proteomes" id="UP001175271">
    <property type="component" value="Unassembled WGS sequence"/>
</dbReference>
<evidence type="ECO:0000256" key="1">
    <source>
        <dbReference type="ARBA" id="ARBA00022723"/>
    </source>
</evidence>
<proteinExistence type="predicted"/>
<dbReference type="EMBL" id="JAUCMV010000003">
    <property type="protein sequence ID" value="KAK0412814.1"/>
    <property type="molecule type" value="Genomic_DNA"/>
</dbReference>
<keyword evidence="2" id="KW-0863">Zinc-finger</keyword>
<comment type="caution">
    <text evidence="5">The sequence shown here is derived from an EMBL/GenBank/DDBJ whole genome shotgun (WGS) entry which is preliminary data.</text>
</comment>
<sequence>MVVRFCGICGETKQQGDVQMLSCLHTCCTSCLSMSHPDWCPNAGCMGDRKTEFVVDEAEGEEAADESAAINEKIDFGPKASAIQLEERERCEVIKGYFQCVNVARMYLVNCRHRVCFDCLGQRVALAVQAKEHPYCPFSRCANRLTKNDLRLLAGRSSALNQLCNTLMPKLVEEEDSLFFIGKEDYVVYCSVYGNECLTRSITYPKNCTISDMVSSMLQVLQVPKSRTAYNIGVYIKTFTDTSKNGRLDRLDVKSLQKKQIKDTVVHDKTFVVLDVDNAMKQTPTSVKK</sequence>